<organism evidence="1 2">
    <name type="scientific">Delftia lacustris</name>
    <dbReference type="NCBI Taxonomy" id="558537"/>
    <lineage>
        <taxon>Bacteria</taxon>
        <taxon>Pseudomonadati</taxon>
        <taxon>Pseudomonadota</taxon>
        <taxon>Betaproteobacteria</taxon>
        <taxon>Burkholderiales</taxon>
        <taxon>Comamonadaceae</taxon>
        <taxon>Delftia</taxon>
    </lineage>
</organism>
<accession>A0A1H3HZ08</accession>
<protein>
    <submittedName>
        <fullName evidence="1">Uncharacterized protein</fullName>
    </submittedName>
</protein>
<dbReference type="AlphaFoldDB" id="A0A1H3HZ08"/>
<sequence length="218" mass="23368">MSRRGTAPAKLARLCSKNSGTARAPWPYARRRTKTRLPRGHAGTLWNGRFSTTGCALDVEDFRKKRPARRTQADAPEAVFGHSKKFNPLLPACKRTAHPDQEQQIQSRQGQSRKVMAAGAPGQEDVNQPERFSGLQRTVEAWQLSGPGLPAQARPGRSTGLLEGSVGGYGGAGEQARSARSSGIRGTCCTGMQGDAGAGKYGCPQAVCKWPVGNRQAR</sequence>
<gene>
    <name evidence="1" type="ORF">SAMN05421547_10382</name>
</gene>
<proteinExistence type="predicted"/>
<evidence type="ECO:0000313" key="1">
    <source>
        <dbReference type="EMBL" id="SDY20039.1"/>
    </source>
</evidence>
<dbReference type="EMBL" id="FNPE01000003">
    <property type="protein sequence ID" value="SDY20039.1"/>
    <property type="molecule type" value="Genomic_DNA"/>
</dbReference>
<evidence type="ECO:0000313" key="2">
    <source>
        <dbReference type="Proteomes" id="UP000183417"/>
    </source>
</evidence>
<reference evidence="1 2" key="1">
    <citation type="submission" date="2016-10" db="EMBL/GenBank/DDBJ databases">
        <authorList>
            <person name="de Groot N.N."/>
        </authorList>
    </citation>
    <scope>NUCLEOTIDE SEQUENCE [LARGE SCALE GENOMIC DNA]</scope>
    <source>
        <strain evidence="1 2">LMG 24775</strain>
    </source>
</reference>
<dbReference type="Proteomes" id="UP000183417">
    <property type="component" value="Unassembled WGS sequence"/>
</dbReference>
<name>A0A1H3HZ08_9BURK</name>